<reference evidence="4 5" key="1">
    <citation type="journal article" date="2019" name="Nat. Ecol. Evol.">
        <title>Megaphylogeny resolves global patterns of mushroom evolution.</title>
        <authorList>
            <person name="Varga T."/>
            <person name="Krizsan K."/>
            <person name="Foldi C."/>
            <person name="Dima B."/>
            <person name="Sanchez-Garcia M."/>
            <person name="Sanchez-Ramirez S."/>
            <person name="Szollosi G.J."/>
            <person name="Szarkandi J.G."/>
            <person name="Papp V."/>
            <person name="Albert L."/>
            <person name="Andreopoulos W."/>
            <person name="Angelini C."/>
            <person name="Antonin V."/>
            <person name="Barry K.W."/>
            <person name="Bougher N.L."/>
            <person name="Buchanan P."/>
            <person name="Buyck B."/>
            <person name="Bense V."/>
            <person name="Catcheside P."/>
            <person name="Chovatia M."/>
            <person name="Cooper J."/>
            <person name="Damon W."/>
            <person name="Desjardin D."/>
            <person name="Finy P."/>
            <person name="Geml J."/>
            <person name="Haridas S."/>
            <person name="Hughes K."/>
            <person name="Justo A."/>
            <person name="Karasinski D."/>
            <person name="Kautmanova I."/>
            <person name="Kiss B."/>
            <person name="Kocsube S."/>
            <person name="Kotiranta H."/>
            <person name="LaButti K.M."/>
            <person name="Lechner B.E."/>
            <person name="Liimatainen K."/>
            <person name="Lipzen A."/>
            <person name="Lukacs Z."/>
            <person name="Mihaltcheva S."/>
            <person name="Morgado L.N."/>
            <person name="Niskanen T."/>
            <person name="Noordeloos M.E."/>
            <person name="Ohm R.A."/>
            <person name="Ortiz-Santana B."/>
            <person name="Ovrebo C."/>
            <person name="Racz N."/>
            <person name="Riley R."/>
            <person name="Savchenko A."/>
            <person name="Shiryaev A."/>
            <person name="Soop K."/>
            <person name="Spirin V."/>
            <person name="Szebenyi C."/>
            <person name="Tomsovsky M."/>
            <person name="Tulloss R.E."/>
            <person name="Uehling J."/>
            <person name="Grigoriev I.V."/>
            <person name="Vagvolgyi C."/>
            <person name="Papp T."/>
            <person name="Martin F.M."/>
            <person name="Miettinen O."/>
            <person name="Hibbett D.S."/>
            <person name="Nagy L.G."/>
        </authorList>
    </citation>
    <scope>NUCLEOTIDE SEQUENCE [LARGE SCALE GENOMIC DNA]</scope>
    <source>
        <strain evidence="4 5">HHB13444</strain>
    </source>
</reference>
<keyword evidence="5" id="KW-1185">Reference proteome</keyword>
<evidence type="ECO:0000256" key="2">
    <source>
        <dbReference type="ARBA" id="ARBA00022737"/>
    </source>
</evidence>
<protein>
    <submittedName>
        <fullName evidence="4">DUF1899-domain-containing protein</fullName>
    </submittedName>
</protein>
<feature type="domain" description="DUF1899" evidence="3">
    <location>
        <begin position="3"/>
        <end position="61"/>
    </location>
</feature>
<dbReference type="SMART" id="SM01166">
    <property type="entry name" value="DUF1899"/>
    <property type="match status" value="1"/>
</dbReference>
<gene>
    <name evidence="4" type="ORF">K466DRAFT_607886</name>
</gene>
<evidence type="ECO:0000313" key="5">
    <source>
        <dbReference type="Proteomes" id="UP000308197"/>
    </source>
</evidence>
<dbReference type="Pfam" id="PF08953">
    <property type="entry name" value="DUF1899"/>
    <property type="match status" value="1"/>
</dbReference>
<dbReference type="AlphaFoldDB" id="A0A5C3NKB8"/>
<dbReference type="Gene3D" id="2.130.10.10">
    <property type="entry name" value="YVTN repeat-like/Quinoprotein amine dehydrogenase"/>
    <property type="match status" value="1"/>
</dbReference>
<dbReference type="InParanoid" id="A0A5C3NKB8"/>
<accession>A0A5C3NKB8</accession>
<dbReference type="InterPro" id="IPR015048">
    <property type="entry name" value="DUF1899"/>
</dbReference>
<organism evidence="4 5">
    <name type="scientific">Polyporus arcularius HHB13444</name>
    <dbReference type="NCBI Taxonomy" id="1314778"/>
    <lineage>
        <taxon>Eukaryota</taxon>
        <taxon>Fungi</taxon>
        <taxon>Dikarya</taxon>
        <taxon>Basidiomycota</taxon>
        <taxon>Agaricomycotina</taxon>
        <taxon>Agaricomycetes</taxon>
        <taxon>Polyporales</taxon>
        <taxon>Polyporaceae</taxon>
        <taxon>Polyporus</taxon>
    </lineage>
</organism>
<evidence type="ECO:0000256" key="1">
    <source>
        <dbReference type="ARBA" id="ARBA00022574"/>
    </source>
</evidence>
<evidence type="ECO:0000259" key="3">
    <source>
        <dbReference type="SMART" id="SM01166"/>
    </source>
</evidence>
<proteinExistence type="predicted"/>
<keyword evidence="1" id="KW-0853">WD repeat</keyword>
<name>A0A5C3NKB8_9APHY</name>
<keyword evidence="2" id="KW-0677">Repeat</keyword>
<dbReference type="STRING" id="1314778.A0A5C3NKB8"/>
<dbReference type="Proteomes" id="UP000308197">
    <property type="component" value="Unassembled WGS sequence"/>
</dbReference>
<evidence type="ECO:0000313" key="4">
    <source>
        <dbReference type="EMBL" id="TFK77655.1"/>
    </source>
</evidence>
<dbReference type="InterPro" id="IPR015943">
    <property type="entry name" value="WD40/YVTN_repeat-like_dom_sf"/>
</dbReference>
<dbReference type="EMBL" id="ML213341">
    <property type="protein sequence ID" value="TFK77655.1"/>
    <property type="molecule type" value="Genomic_DNA"/>
</dbReference>
<sequence>MAQFVRESKYRHVFGQQGKKEYGYDNVKVTDSAWDTNVISASTVRRPRLPHAHSLPMLESSATFL</sequence>